<evidence type="ECO:0000313" key="2">
    <source>
        <dbReference type="Proteomes" id="UP000189941"/>
    </source>
</evidence>
<dbReference type="EMBL" id="FUWO01000014">
    <property type="protein sequence ID" value="SJZ71087.1"/>
    <property type="molecule type" value="Genomic_DNA"/>
</dbReference>
<keyword evidence="2" id="KW-1185">Reference proteome</keyword>
<dbReference type="AlphaFoldDB" id="A0A1T4MWA7"/>
<sequence>MFKWVKNIVFLLLITFQMLNVTMIDAKNTMKIRELGLGQPLEWTIIEDEPTISYTFTKNNEQVWESDSIAKVLSSNVEKFLELLQETTIEEVSELNVDELVKEYELIINNSNDTLLFAHKEDQSYLIFRDKTYKLLNAVPIIEDNFVGYFTEPLSNSMEEISEFILHNDFGQLTFNQQHPYTKIETAPFISQWYVHTNLDTVLSVEYKIMEKIKSTLINLYSVQLEEPIQTINQSTIQIDIKGKDTHSWLISTINDEFSQLLDQKNNIYYLVRNKDIDVFNLPLLNYSDNFICLLPLDAVNTITMESQNNKYRWDLTHNLHQDDTQIKANHTFEINGKEIEEETARKLYQYLALLNYQRVATESELNSIKTTKPVAHIQYVFSSDKRTHERNISFYDLNESEFVVKKDDIMEFVAKKESFVTLFEQMKLVLQ</sequence>
<gene>
    <name evidence="1" type="ORF">SAMN02746011_01569</name>
</gene>
<protein>
    <recommendedName>
        <fullName evidence="3">DUF4340 domain-containing protein</fullName>
    </recommendedName>
</protein>
<proteinExistence type="predicted"/>
<organism evidence="1 2">
    <name type="scientific">Globicatella sulfidifaciens DSM 15739</name>
    <dbReference type="NCBI Taxonomy" id="1121925"/>
    <lineage>
        <taxon>Bacteria</taxon>
        <taxon>Bacillati</taxon>
        <taxon>Bacillota</taxon>
        <taxon>Bacilli</taxon>
        <taxon>Lactobacillales</taxon>
        <taxon>Aerococcaceae</taxon>
        <taxon>Globicatella</taxon>
    </lineage>
</organism>
<dbReference type="STRING" id="1121925.SAMN02746011_01569"/>
<evidence type="ECO:0008006" key="3">
    <source>
        <dbReference type="Google" id="ProtNLM"/>
    </source>
</evidence>
<dbReference type="Proteomes" id="UP000189941">
    <property type="component" value="Unassembled WGS sequence"/>
</dbReference>
<evidence type="ECO:0000313" key="1">
    <source>
        <dbReference type="EMBL" id="SJZ71087.1"/>
    </source>
</evidence>
<reference evidence="2" key="1">
    <citation type="submission" date="2017-02" db="EMBL/GenBank/DDBJ databases">
        <authorList>
            <person name="Varghese N."/>
            <person name="Submissions S."/>
        </authorList>
    </citation>
    <scope>NUCLEOTIDE SEQUENCE [LARGE SCALE GENOMIC DNA]</scope>
    <source>
        <strain evidence="2">DSM 15739</strain>
    </source>
</reference>
<name>A0A1T4MWA7_9LACT</name>
<accession>A0A1T4MWA7</accession>